<dbReference type="Gene3D" id="3.40.50.300">
    <property type="entry name" value="P-loop containing nucleotide triphosphate hydrolases"/>
    <property type="match status" value="2"/>
</dbReference>
<proteinExistence type="predicted"/>
<accession>A0A926IKH4</accession>
<gene>
    <name evidence="1" type="ORF">H8707_05535</name>
</gene>
<dbReference type="SUPFAM" id="SSF52540">
    <property type="entry name" value="P-loop containing nucleoside triphosphate hydrolases"/>
    <property type="match status" value="1"/>
</dbReference>
<dbReference type="AlphaFoldDB" id="A0A926IKH4"/>
<sequence length="428" mass="49775">MSKIKYWILMMRGWGSRYDSNSGVYTYICNELGLSFYNYSENNNFDDVCSMALTEMESIFGSLDNIPKLFDYILIDESQDFSESFFKLCEVVTYESIIMAGDTFQTIVGEVPEVISTDYVLNRCYRTDNRTLMFSHAVGLGLFEDTKINWFKDEEWELFGYRILKKEKKDEVNLHQYTFTREPIHRIETNSVGNKNKFAEIINSFNDSLMDDIIKVIDEIRTNNSTVEARDIGIIFIQPNKFTYNFIDRLSVEINIKYKWNTIKGYETKDTEANSLFITNDYNIKGLEFPFIICVLTNRITNNVKARNTLYMGMTRSFISSILILKNEESLAETWEKGLEQISSTNSLIVDEPDSDHIIGEITIIQSLESDNRTLDKVCDEIFDNLFIPINKQANLKQQAVIALLGDDWTEEKVSNIIQINWKMMTDD</sequence>
<evidence type="ECO:0000313" key="1">
    <source>
        <dbReference type="EMBL" id="MBC8587698.1"/>
    </source>
</evidence>
<comment type="caution">
    <text evidence="1">The sequence shown here is derived from an EMBL/GenBank/DDBJ whole genome shotgun (WGS) entry which is preliminary data.</text>
</comment>
<reference evidence="1" key="1">
    <citation type="submission" date="2020-08" db="EMBL/GenBank/DDBJ databases">
        <title>Genome public.</title>
        <authorList>
            <person name="Liu C."/>
            <person name="Sun Q."/>
        </authorList>
    </citation>
    <scope>NUCLEOTIDE SEQUENCE</scope>
    <source>
        <strain evidence="1">BX21</strain>
    </source>
</reference>
<evidence type="ECO:0008006" key="3">
    <source>
        <dbReference type="Google" id="ProtNLM"/>
    </source>
</evidence>
<evidence type="ECO:0000313" key="2">
    <source>
        <dbReference type="Proteomes" id="UP000601171"/>
    </source>
</evidence>
<dbReference type="EMBL" id="JACRTG010000016">
    <property type="protein sequence ID" value="MBC8587698.1"/>
    <property type="molecule type" value="Genomic_DNA"/>
</dbReference>
<protein>
    <recommendedName>
        <fullName evidence="3">DNA helicase</fullName>
    </recommendedName>
</protein>
<name>A0A926IKH4_9FIRM</name>
<organism evidence="1 2">
    <name type="scientific">Paratissierella segnis</name>
    <dbReference type="NCBI Taxonomy" id="2763679"/>
    <lineage>
        <taxon>Bacteria</taxon>
        <taxon>Bacillati</taxon>
        <taxon>Bacillota</taxon>
        <taxon>Tissierellia</taxon>
        <taxon>Tissierellales</taxon>
        <taxon>Tissierellaceae</taxon>
        <taxon>Paratissierella</taxon>
    </lineage>
</organism>
<keyword evidence="2" id="KW-1185">Reference proteome</keyword>
<dbReference type="InterPro" id="IPR027417">
    <property type="entry name" value="P-loop_NTPase"/>
</dbReference>
<dbReference type="Proteomes" id="UP000601171">
    <property type="component" value="Unassembled WGS sequence"/>
</dbReference>
<dbReference type="RefSeq" id="WP_262429148.1">
    <property type="nucleotide sequence ID" value="NZ_JACRTG010000016.1"/>
</dbReference>